<dbReference type="Proteomes" id="UP000228987">
    <property type="component" value="Unassembled WGS sequence"/>
</dbReference>
<dbReference type="PANTHER" id="PTHR35802">
    <property type="entry name" value="PROTEASE SYNTHASE AND SPORULATION PROTEIN PAI 2"/>
    <property type="match status" value="1"/>
</dbReference>
<proteinExistence type="predicted"/>
<dbReference type="Pfam" id="PF04299">
    <property type="entry name" value="FMN_bind_2"/>
    <property type="match status" value="1"/>
</dbReference>
<evidence type="ECO:0000313" key="3">
    <source>
        <dbReference type="Proteomes" id="UP000228987"/>
    </source>
</evidence>
<organism evidence="2 3">
    <name type="scientific">SAR86 cluster bacterium</name>
    <dbReference type="NCBI Taxonomy" id="2030880"/>
    <lineage>
        <taxon>Bacteria</taxon>
        <taxon>Pseudomonadati</taxon>
        <taxon>Pseudomonadota</taxon>
        <taxon>Gammaproteobacteria</taxon>
        <taxon>SAR86 cluster</taxon>
    </lineage>
</organism>
<reference evidence="2" key="2">
    <citation type="journal article" date="2018" name="ISME J.">
        <title>A dynamic microbial community with high functional redundancy inhabits the cold, oxic subseafloor aquifer.</title>
        <authorList>
            <person name="Tully B.J."/>
            <person name="Wheat C.G."/>
            <person name="Glazer B.T."/>
            <person name="Huber J.A."/>
        </authorList>
    </citation>
    <scope>NUCLEOTIDE SEQUENCE</scope>
    <source>
        <strain evidence="2">NORP41</strain>
    </source>
</reference>
<sequence length="197" mass="22439">MYIPKHFEVTDKNKVLSFLRKNAFGQLTSILDGKLFASHIPFLTSTDGSILLGHLAKSNPQWGSIENQEVLITFQGSHDYISPSWYSSPGVPTWSYQTVHVYGNCTVIHDLKELKNIVDELTSTYESQFYQPWIPQYDERMLRGIVGIKVQVTEIQCQFKLNQNCSEADRKEVINQLDAKGSVSLASAMKENEFNEE</sequence>
<evidence type="ECO:0000313" key="1">
    <source>
        <dbReference type="EMBL" id="PCJ41822.1"/>
    </source>
</evidence>
<comment type="caution">
    <text evidence="2">The sequence shown here is derived from an EMBL/GenBank/DDBJ whole genome shotgun (WGS) entry which is preliminary data.</text>
</comment>
<name>A0A2A5CJW3_9GAMM</name>
<dbReference type="InterPro" id="IPR012349">
    <property type="entry name" value="Split_barrel_FMN-bd"/>
</dbReference>
<dbReference type="Gene3D" id="2.30.110.10">
    <property type="entry name" value="Electron Transport, Fmn-binding Protein, Chain A"/>
    <property type="match status" value="1"/>
</dbReference>
<gene>
    <name evidence="2" type="ORF">COA71_02750</name>
    <name evidence="1" type="ORF">COA71_07370</name>
</gene>
<dbReference type="PIRSF" id="PIRSF010372">
    <property type="entry name" value="PaiB"/>
    <property type="match status" value="1"/>
</dbReference>
<accession>A0A2A5CJW3</accession>
<dbReference type="EMBL" id="NVWI01000004">
    <property type="protein sequence ID" value="PCJ41822.1"/>
    <property type="molecule type" value="Genomic_DNA"/>
</dbReference>
<dbReference type="SUPFAM" id="SSF50475">
    <property type="entry name" value="FMN-binding split barrel"/>
    <property type="match status" value="1"/>
</dbReference>
<dbReference type="EMBL" id="NVWI01000001">
    <property type="protein sequence ID" value="PCJ43801.1"/>
    <property type="molecule type" value="Genomic_DNA"/>
</dbReference>
<evidence type="ECO:0000313" key="2">
    <source>
        <dbReference type="EMBL" id="PCJ43801.1"/>
    </source>
</evidence>
<dbReference type="InterPro" id="IPR007396">
    <property type="entry name" value="TR_PAI2-type"/>
</dbReference>
<dbReference type="AlphaFoldDB" id="A0A2A5CJW3"/>
<protein>
    <submittedName>
        <fullName evidence="2">Transcriptional regulator</fullName>
    </submittedName>
</protein>
<dbReference type="PANTHER" id="PTHR35802:SF1">
    <property type="entry name" value="PROTEASE SYNTHASE AND SPORULATION PROTEIN PAI 2"/>
    <property type="match status" value="1"/>
</dbReference>
<reference evidence="3" key="1">
    <citation type="submission" date="2017-08" db="EMBL/GenBank/DDBJ databases">
        <title>A dynamic microbial community with high functional redundancy inhabits the cold, oxic subseafloor aquifer.</title>
        <authorList>
            <person name="Tully B.J."/>
            <person name="Wheat C.G."/>
            <person name="Glazer B.T."/>
            <person name="Huber J.A."/>
        </authorList>
    </citation>
    <scope>NUCLEOTIDE SEQUENCE [LARGE SCALE GENOMIC DNA]</scope>
</reference>